<evidence type="ECO:0000313" key="1">
    <source>
        <dbReference type="EMBL" id="MBB5840656.1"/>
    </source>
</evidence>
<dbReference type="Proteomes" id="UP000549971">
    <property type="component" value="Unassembled WGS sequence"/>
</dbReference>
<protein>
    <submittedName>
        <fullName evidence="1">2-methylisocitrate lyase-like PEP mutase family enzyme</fullName>
    </submittedName>
</protein>
<dbReference type="EMBL" id="JACHMY010000001">
    <property type="protein sequence ID" value="MBB5840656.1"/>
    <property type="molecule type" value="Genomic_DNA"/>
</dbReference>
<organism evidence="1 2">
    <name type="scientific">Kribbella italica</name>
    <dbReference type="NCBI Taxonomy" id="1540520"/>
    <lineage>
        <taxon>Bacteria</taxon>
        <taxon>Bacillati</taxon>
        <taxon>Actinomycetota</taxon>
        <taxon>Actinomycetes</taxon>
        <taxon>Propionibacteriales</taxon>
        <taxon>Kribbellaceae</taxon>
        <taxon>Kribbella</taxon>
    </lineage>
</organism>
<sequence length="253" mass="26813">MTDLAAQASELLRLHHTGTTLVLPTVWDAWSARAVVDAGFPALSVGSHPLADSRGQKDNEGMTLDDALDGVRRITAAVDVPVTADLESGYNTPAAELVERALDAGIAGINIEDTVHSESRLRDLTEHADYIAALRAAADQAGVELVINARTDALITKLVTFDDPLTEAVNRSKACETAGARCVYPVGVPTPEALQTLLKELSGPINVTADPVKGAYSGSYAELQAAGVHRITFGPLLQFTLTEKITELLGPWH</sequence>
<keyword evidence="2" id="KW-1185">Reference proteome</keyword>
<dbReference type="InterPro" id="IPR039556">
    <property type="entry name" value="ICL/PEPM"/>
</dbReference>
<dbReference type="PANTHER" id="PTHR42905:SF16">
    <property type="entry name" value="CARBOXYPHOSPHONOENOLPYRUVATE PHOSPHONOMUTASE-LIKE PROTEIN (AFU_ORTHOLOGUE AFUA_5G07230)"/>
    <property type="match status" value="1"/>
</dbReference>
<dbReference type="InterPro" id="IPR015813">
    <property type="entry name" value="Pyrv/PenolPyrv_kinase-like_dom"/>
</dbReference>
<dbReference type="PANTHER" id="PTHR42905">
    <property type="entry name" value="PHOSPHOENOLPYRUVATE CARBOXYLASE"/>
    <property type="match status" value="1"/>
</dbReference>
<accession>A0A7W9JEF9</accession>
<evidence type="ECO:0000313" key="2">
    <source>
        <dbReference type="Proteomes" id="UP000549971"/>
    </source>
</evidence>
<proteinExistence type="predicted"/>
<dbReference type="AlphaFoldDB" id="A0A7W9JEF9"/>
<dbReference type="CDD" id="cd00377">
    <property type="entry name" value="ICL_PEPM"/>
    <property type="match status" value="1"/>
</dbReference>
<reference evidence="1 2" key="1">
    <citation type="submission" date="2020-08" db="EMBL/GenBank/DDBJ databases">
        <title>Sequencing the genomes of 1000 actinobacteria strains.</title>
        <authorList>
            <person name="Klenk H.-P."/>
        </authorList>
    </citation>
    <scope>NUCLEOTIDE SEQUENCE [LARGE SCALE GENOMIC DNA]</scope>
    <source>
        <strain evidence="1 2">DSM 28967</strain>
    </source>
</reference>
<dbReference type="SUPFAM" id="SSF51621">
    <property type="entry name" value="Phosphoenolpyruvate/pyruvate domain"/>
    <property type="match status" value="1"/>
</dbReference>
<dbReference type="Gene3D" id="3.20.20.60">
    <property type="entry name" value="Phosphoenolpyruvate-binding domains"/>
    <property type="match status" value="1"/>
</dbReference>
<dbReference type="GO" id="GO:0016829">
    <property type="term" value="F:lyase activity"/>
    <property type="evidence" value="ECO:0007669"/>
    <property type="project" value="UniProtKB-KW"/>
</dbReference>
<name>A0A7W9JEF9_9ACTN</name>
<dbReference type="InterPro" id="IPR040442">
    <property type="entry name" value="Pyrv_kinase-like_dom_sf"/>
</dbReference>
<gene>
    <name evidence="1" type="ORF">HDA39_007390</name>
</gene>
<comment type="caution">
    <text evidence="1">The sequence shown here is derived from an EMBL/GenBank/DDBJ whole genome shotgun (WGS) entry which is preliminary data.</text>
</comment>
<dbReference type="Pfam" id="PF13714">
    <property type="entry name" value="PEP_mutase"/>
    <property type="match status" value="1"/>
</dbReference>
<keyword evidence="1" id="KW-0456">Lyase</keyword>
<dbReference type="RefSeq" id="WP_184803167.1">
    <property type="nucleotide sequence ID" value="NZ_JACHMY010000001.1"/>
</dbReference>